<accession>A0A5J6VM85</accession>
<proteinExistence type="predicted"/>
<sequence length="69" mass="8239">MRYRYSLLNRKNIIVAKKLFLYDNTHMLPVTTVKDYLCNGHQYYLVETLNKGDKKTHLVKKTNSEIFSK</sequence>
<evidence type="ECO:0000313" key="1">
    <source>
        <dbReference type="EMBL" id="QFG74574.1"/>
    </source>
</evidence>
<reference evidence="1" key="1">
    <citation type="journal article" date="2019" name="Philos. Trans. R. Soc. Lond., B, Biol. Sci.">
        <title>Targeted metagenomic recovery of four divergent viruses reveals shared and distinctive characteristics of giant viruses of marine eukaryotes.</title>
        <authorList>
            <person name="Needham D.M."/>
            <person name="Poirier C."/>
            <person name="Hehenberger E."/>
            <person name="Jimenez V."/>
            <person name="Swalwell J.E."/>
            <person name="Santoro A.E."/>
            <person name="Worden A.Z."/>
        </authorList>
    </citation>
    <scope>NUCLEOTIDE SEQUENCE</scope>
    <source>
        <strain evidence="1">MPacV-611</strain>
    </source>
</reference>
<name>A0A5J6VM85_9VIRU</name>
<organism evidence="1">
    <name type="scientific">Megaviridae environmental sample</name>
    <dbReference type="NCBI Taxonomy" id="1737588"/>
    <lineage>
        <taxon>Viruses</taxon>
        <taxon>Varidnaviria</taxon>
        <taxon>Bamfordvirae</taxon>
        <taxon>Nucleocytoviricota</taxon>
        <taxon>Megaviricetes</taxon>
        <taxon>Imitervirales</taxon>
        <taxon>Mimiviridae</taxon>
        <taxon>environmental samples</taxon>
    </lineage>
</organism>
<dbReference type="EMBL" id="MN448289">
    <property type="protein sequence ID" value="QFG74574.1"/>
    <property type="molecule type" value="Genomic_DNA"/>
</dbReference>
<protein>
    <submittedName>
        <fullName evidence="1">Uncharacterized protein</fullName>
    </submittedName>
</protein>